<dbReference type="GO" id="GO:0031416">
    <property type="term" value="C:NatB complex"/>
    <property type="evidence" value="ECO:0007669"/>
    <property type="project" value="TreeGrafter"/>
</dbReference>
<dbReference type="Pfam" id="PF09797">
    <property type="entry name" value="NatB_MDM20"/>
    <property type="match status" value="1"/>
</dbReference>
<dbReference type="InterPro" id="IPR011990">
    <property type="entry name" value="TPR-like_helical_dom_sf"/>
</dbReference>
<accession>A0A8H4BIB9</accession>
<dbReference type="SUPFAM" id="SSF48452">
    <property type="entry name" value="TPR-like"/>
    <property type="match status" value="1"/>
</dbReference>
<dbReference type="GO" id="GO:0016740">
    <property type="term" value="F:transferase activity"/>
    <property type="evidence" value="ECO:0007669"/>
    <property type="project" value="UniProtKB-KW"/>
</dbReference>
<dbReference type="PANTHER" id="PTHR22767:SF3">
    <property type="entry name" value="N-ALPHA-ACETYLTRANSFERASE 25, NATB AUXILIARY SUBUNIT"/>
    <property type="match status" value="1"/>
</dbReference>
<dbReference type="PANTHER" id="PTHR22767">
    <property type="entry name" value="N-TERMINAL ACETYLTRANSFERASE-RELATED"/>
    <property type="match status" value="1"/>
</dbReference>
<reference evidence="2 3" key="1">
    <citation type="submission" date="2019-09" db="EMBL/GenBank/DDBJ databases">
        <authorList>
            <consortium name="DOE Joint Genome Institute"/>
            <person name="Mondo S.J."/>
            <person name="Navarro-Mendoza M.I."/>
            <person name="Perez-Arques C."/>
            <person name="Panchal S."/>
            <person name="Nicolas F.E."/>
            <person name="Ganguly P."/>
            <person name="Pangilinan J."/>
            <person name="Grigoriev I."/>
            <person name="Heitman J."/>
            <person name="Sanya K."/>
            <person name="Garre V."/>
        </authorList>
    </citation>
    <scope>NUCLEOTIDE SEQUENCE [LARGE SCALE GENOMIC DNA]</scope>
    <source>
        <strain evidence="2 3">MU402</strain>
    </source>
</reference>
<dbReference type="EMBL" id="JAAECE010000004">
    <property type="protein sequence ID" value="KAF1801911.1"/>
    <property type="molecule type" value="Genomic_DNA"/>
</dbReference>
<comment type="caution">
    <text evidence="2">The sequence shown here is derived from an EMBL/GenBank/DDBJ whole genome shotgun (WGS) entry which is preliminary data.</text>
</comment>
<gene>
    <name evidence="2" type="ORF">FB192DRAFT_1375314</name>
</gene>
<proteinExistence type="inferred from homology"/>
<dbReference type="AlphaFoldDB" id="A0A8H4BIB9"/>
<dbReference type="InterPro" id="IPR019183">
    <property type="entry name" value="NAA25_NatB_aux_su"/>
</dbReference>
<dbReference type="Gene3D" id="1.25.40.1040">
    <property type="match status" value="1"/>
</dbReference>
<sequence>MFYISLIVAFIIAYYKMSSMDYATEKKLRPLYEALDEGQNKLALQHCTKLLKKSPDWPLAKALKALVLVRTGKDEEAFELCEQVKKVIPTDEATLQAVTMALKELGKHSVIVELYENAANQQPKNEEFGNHWFMAMVRNNDFKGQQAAAVKLHRVFKQNKYLFWAIMSLALQGSSGNQLSYVLAERMMAKAMEENRLEEVEHMRLYLLILMDQKKNEQALGLLLDTPLGQKSLRDPEVRQIKSELLRENKRWDLVLAMSQEALEKENADDWFHWLAYFEAMNALMDQEGVIANAEKLVADSQKAVLESKLLKRGPFLAELDLDSRLYKIGKRDEKVFLEHIVSYFSRFGSKNCAFEDLQSYVSMLNAETSHALMESLKQTIEPASEKAGKIKNVHKNVNIRKLEHFLGLHDVSDKKKALATVDELWNEYQEALPLGEGLEKTEMQYGDEFVILASHILLDLYHQEQKASFLMQAVCLLETALIKSIHNFQIKLVLVRMYTMMGVFKRPFEIYRTMEIKQIQFDTMLHYFTDRFASLGCVDQLESLLHDGLSIYKSNEVETPEMLVKAYQYGTFSKIQEFIEFRRRLDTSLQHAISRAEIMRLDYIHSSFQTKYAVQFFQEQDVSDIAYNDAFIAARSDNRDFNVFLNCNAQNKPTAEEKSKPCASTNAVWAQIISYILNILSIACETKESGRNLATVVDEFKALLERETVKENITEPEYALARYVADLSNALVAIRASKDAAPSLKSATEILDNQVSKVDAFSEDTLSWSTFHQLSTCLEAFNYGTILTEMMNRALGLNSKDAKRKAAEKAKTDPLMASFVDLQTSIKKSLQNIQTIARNGKELFRGQLQKKICKEISDSEDTLACLKSRDMQNVMQNHVKAMISSWSLSASHLSDEIDRRVQKL</sequence>
<organism evidence="2 3">
    <name type="scientific">Mucor circinelloides f. lusitanicus</name>
    <name type="common">Mucor racemosus var. lusitanicus</name>
    <dbReference type="NCBI Taxonomy" id="29924"/>
    <lineage>
        <taxon>Eukaryota</taxon>
        <taxon>Fungi</taxon>
        <taxon>Fungi incertae sedis</taxon>
        <taxon>Mucoromycota</taxon>
        <taxon>Mucoromycotina</taxon>
        <taxon>Mucoromycetes</taxon>
        <taxon>Mucorales</taxon>
        <taxon>Mucorineae</taxon>
        <taxon>Mucoraceae</taxon>
        <taxon>Mucor</taxon>
    </lineage>
</organism>
<protein>
    <submittedName>
        <fullName evidence="2">N-acetyltransferase B complex non catalytic subunit-domain-containing protein</fullName>
    </submittedName>
</protein>
<comment type="similarity">
    <text evidence="1">Belongs to the MDM20/NAA25 family.</text>
</comment>
<evidence type="ECO:0000313" key="3">
    <source>
        <dbReference type="Proteomes" id="UP000469890"/>
    </source>
</evidence>
<keyword evidence="2" id="KW-0808">Transferase</keyword>
<evidence type="ECO:0000256" key="1">
    <source>
        <dbReference type="ARBA" id="ARBA00006298"/>
    </source>
</evidence>
<dbReference type="Proteomes" id="UP000469890">
    <property type="component" value="Unassembled WGS sequence"/>
</dbReference>
<name>A0A8H4BIB9_MUCCL</name>
<evidence type="ECO:0000313" key="2">
    <source>
        <dbReference type="EMBL" id="KAF1801911.1"/>
    </source>
</evidence>